<keyword evidence="8" id="KW-1185">Reference proteome</keyword>
<dbReference type="Pfam" id="PF00034">
    <property type="entry name" value="Cytochrom_C"/>
    <property type="match status" value="1"/>
</dbReference>
<reference evidence="8" key="1">
    <citation type="submission" date="2015-07" db="EMBL/GenBank/DDBJ databases">
        <title>Draft Genome Sequence of Roseovarius tolerans EL-164, a producer of N-Acylated Alanine Methyl Esters (NAMEs).</title>
        <authorList>
            <person name="Voget S."/>
            <person name="Bruns H."/>
            <person name="Wagner-Doebler I."/>
            <person name="Schulz S."/>
            <person name="Daniel R."/>
        </authorList>
    </citation>
    <scope>NUCLEOTIDE SEQUENCE [LARGE SCALE GENOMIC DNA]</scope>
    <source>
        <strain evidence="8">EL-164</strain>
    </source>
</reference>
<evidence type="ECO:0000256" key="4">
    <source>
        <dbReference type="PROSITE-ProRule" id="PRU00433"/>
    </source>
</evidence>
<keyword evidence="2 4" id="KW-0479">Metal-binding</keyword>
<dbReference type="PROSITE" id="PS51007">
    <property type="entry name" value="CYTC"/>
    <property type="match status" value="1"/>
</dbReference>
<keyword evidence="5" id="KW-0732">Signal</keyword>
<evidence type="ECO:0000313" key="7">
    <source>
        <dbReference type="EMBL" id="KNX41301.1"/>
    </source>
</evidence>
<dbReference type="STRING" id="74031.SAMN04488077_105218"/>
<feature type="chain" id="PRO_5005563125" evidence="5">
    <location>
        <begin position="20"/>
        <end position="131"/>
    </location>
</feature>
<dbReference type="GO" id="GO:0009055">
    <property type="term" value="F:electron transfer activity"/>
    <property type="evidence" value="ECO:0007669"/>
    <property type="project" value="InterPro"/>
</dbReference>
<comment type="caution">
    <text evidence="7">The sequence shown here is derived from an EMBL/GenBank/DDBJ whole genome shotgun (WGS) entry which is preliminary data.</text>
</comment>
<evidence type="ECO:0000256" key="3">
    <source>
        <dbReference type="ARBA" id="ARBA00023004"/>
    </source>
</evidence>
<keyword evidence="3 4" id="KW-0408">Iron</keyword>
<feature type="signal peptide" evidence="5">
    <location>
        <begin position="1"/>
        <end position="19"/>
    </location>
</feature>
<dbReference type="OrthoDB" id="335174at2"/>
<name>A0A0L6CU95_9RHOB</name>
<dbReference type="GO" id="GO:0020037">
    <property type="term" value="F:heme binding"/>
    <property type="evidence" value="ECO:0007669"/>
    <property type="project" value="InterPro"/>
</dbReference>
<dbReference type="PATRIC" id="fig|74031.6.peg.2208"/>
<gene>
    <name evidence="7" type="ORF">ROTO_21650</name>
</gene>
<evidence type="ECO:0000256" key="1">
    <source>
        <dbReference type="ARBA" id="ARBA00022617"/>
    </source>
</evidence>
<evidence type="ECO:0000313" key="8">
    <source>
        <dbReference type="Proteomes" id="UP000037046"/>
    </source>
</evidence>
<dbReference type="EMBL" id="LGVV01000027">
    <property type="protein sequence ID" value="KNX41301.1"/>
    <property type="molecule type" value="Genomic_DNA"/>
</dbReference>
<evidence type="ECO:0000259" key="6">
    <source>
        <dbReference type="PROSITE" id="PS51007"/>
    </source>
</evidence>
<dbReference type="SUPFAM" id="SSF46626">
    <property type="entry name" value="Cytochrome c"/>
    <property type="match status" value="1"/>
</dbReference>
<accession>A0A0L6CU95</accession>
<evidence type="ECO:0000256" key="2">
    <source>
        <dbReference type="ARBA" id="ARBA00022723"/>
    </source>
</evidence>
<dbReference type="Gene3D" id="1.10.760.10">
    <property type="entry name" value="Cytochrome c-like domain"/>
    <property type="match status" value="1"/>
</dbReference>
<dbReference type="GO" id="GO:0046872">
    <property type="term" value="F:metal ion binding"/>
    <property type="evidence" value="ECO:0007669"/>
    <property type="project" value="UniProtKB-KW"/>
</dbReference>
<evidence type="ECO:0000256" key="5">
    <source>
        <dbReference type="SAM" id="SignalP"/>
    </source>
</evidence>
<dbReference type="Proteomes" id="UP000037046">
    <property type="component" value="Unassembled WGS sequence"/>
</dbReference>
<dbReference type="InterPro" id="IPR009056">
    <property type="entry name" value="Cyt_c-like_dom"/>
</dbReference>
<dbReference type="AlphaFoldDB" id="A0A0L6CU95"/>
<sequence length="131" mass="14183">MRAVFLPLALAVLASGVQAQDVRGGKAAYDRYCAACHGPNARGEGPMRMVLTVVPADLTGLQRANGGHFPLARVVQRIDGRDPIVAHGSEMPIYGDFFEPRSVPLRTERGETLRVSPPMADLVAYLESLQR</sequence>
<proteinExistence type="predicted"/>
<keyword evidence="1 4" id="KW-0349">Heme</keyword>
<dbReference type="InterPro" id="IPR036909">
    <property type="entry name" value="Cyt_c-like_dom_sf"/>
</dbReference>
<protein>
    <submittedName>
        <fullName evidence="7">Cytochrome c</fullName>
    </submittedName>
</protein>
<dbReference type="RefSeq" id="WP_050663050.1">
    <property type="nucleotide sequence ID" value="NZ_CP118494.1"/>
</dbReference>
<organism evidence="7 8">
    <name type="scientific">Roseovarius tolerans</name>
    <dbReference type="NCBI Taxonomy" id="74031"/>
    <lineage>
        <taxon>Bacteria</taxon>
        <taxon>Pseudomonadati</taxon>
        <taxon>Pseudomonadota</taxon>
        <taxon>Alphaproteobacteria</taxon>
        <taxon>Rhodobacterales</taxon>
        <taxon>Roseobacteraceae</taxon>
        <taxon>Roseovarius</taxon>
    </lineage>
</organism>
<feature type="domain" description="Cytochrome c" evidence="6">
    <location>
        <begin position="20"/>
        <end position="130"/>
    </location>
</feature>